<gene>
    <name evidence="6" type="ORF">CEUTPL_LOCUS6267</name>
</gene>
<evidence type="ECO:0000256" key="1">
    <source>
        <dbReference type="ARBA" id="ARBA00010838"/>
    </source>
</evidence>
<keyword evidence="5" id="KW-0732">Signal</keyword>
<reference evidence="6" key="1">
    <citation type="submission" date="2022-01" db="EMBL/GenBank/DDBJ databases">
        <authorList>
            <person name="King R."/>
        </authorList>
    </citation>
    <scope>NUCLEOTIDE SEQUENCE</scope>
</reference>
<evidence type="ECO:0000256" key="2">
    <source>
        <dbReference type="ARBA" id="ARBA00022801"/>
    </source>
</evidence>
<protein>
    <submittedName>
        <fullName evidence="6">Uncharacterized protein</fullName>
    </submittedName>
</protein>
<dbReference type="Proteomes" id="UP001152799">
    <property type="component" value="Chromosome 3"/>
</dbReference>
<name>A0A9N9MIT4_9CUCU</name>
<dbReference type="GO" id="GO:0005975">
    <property type="term" value="P:carbohydrate metabolic process"/>
    <property type="evidence" value="ECO:0007669"/>
    <property type="project" value="InterPro"/>
</dbReference>
<evidence type="ECO:0000313" key="7">
    <source>
        <dbReference type="Proteomes" id="UP001152799"/>
    </source>
</evidence>
<keyword evidence="2" id="KW-0378">Hydrolase</keyword>
<dbReference type="AlphaFoldDB" id="A0A9N9MIT4"/>
<dbReference type="EMBL" id="OU892279">
    <property type="protein sequence ID" value="CAG9765662.1"/>
    <property type="molecule type" value="Genomic_DNA"/>
</dbReference>
<dbReference type="Gene3D" id="3.20.20.80">
    <property type="entry name" value="Glycosidases"/>
    <property type="match status" value="2"/>
</dbReference>
<organism evidence="6 7">
    <name type="scientific">Ceutorhynchus assimilis</name>
    <name type="common">cabbage seed weevil</name>
    <dbReference type="NCBI Taxonomy" id="467358"/>
    <lineage>
        <taxon>Eukaryota</taxon>
        <taxon>Metazoa</taxon>
        <taxon>Ecdysozoa</taxon>
        <taxon>Arthropoda</taxon>
        <taxon>Hexapoda</taxon>
        <taxon>Insecta</taxon>
        <taxon>Pterygota</taxon>
        <taxon>Neoptera</taxon>
        <taxon>Endopterygota</taxon>
        <taxon>Coleoptera</taxon>
        <taxon>Polyphaga</taxon>
        <taxon>Cucujiformia</taxon>
        <taxon>Curculionidae</taxon>
        <taxon>Ceutorhynchinae</taxon>
        <taxon>Ceutorhynchus</taxon>
    </lineage>
</organism>
<evidence type="ECO:0000313" key="6">
    <source>
        <dbReference type="EMBL" id="CAG9765662.1"/>
    </source>
</evidence>
<feature type="chain" id="PRO_5040105311" evidence="5">
    <location>
        <begin position="19"/>
        <end position="451"/>
    </location>
</feature>
<comment type="similarity">
    <text evidence="1 4">Belongs to the glycosyl hydrolase 1 family.</text>
</comment>
<dbReference type="InterPro" id="IPR001360">
    <property type="entry name" value="Glyco_hydro_1"/>
</dbReference>
<evidence type="ECO:0000256" key="3">
    <source>
        <dbReference type="ARBA" id="ARBA00023295"/>
    </source>
</evidence>
<keyword evidence="7" id="KW-1185">Reference proteome</keyword>
<evidence type="ECO:0000256" key="4">
    <source>
        <dbReference type="RuleBase" id="RU003690"/>
    </source>
</evidence>
<evidence type="ECO:0000256" key="5">
    <source>
        <dbReference type="SAM" id="SignalP"/>
    </source>
</evidence>
<accession>A0A9N9MIT4</accession>
<proteinExistence type="inferred from homology"/>
<dbReference type="GO" id="GO:0008422">
    <property type="term" value="F:beta-glucosidase activity"/>
    <property type="evidence" value="ECO:0007669"/>
    <property type="project" value="TreeGrafter"/>
</dbReference>
<sequence length="451" mass="51051">MTWLKVPIFLFLTSCALGSESYTPIPDSLRIGVGSSAYQVEGGWDADGKGESWWDSSLNDGTSKTADGKNGNVAGDQYHKWQEDVQIMKDIGAQYYRILPTGFANVTNQAGIDYYLNLLKELKANNIDAAVTLYHWELPENLEKYGGWLNEETAEFFGDYARVAFERFGDYVKYWLTINEPHVFCLGGYGSYHGMGFMCPAQSDVNVTKIYQCSKVALLAHATAYHIYDTEFRKKQGGKITLVTDSSWYEPISNSTKYLEAWDRQMQFQLGWFAHPVYIGNWPQVMIDRIGERSKGEGFAQSRLPELSQQEIDFIRGTFYFFALNTYSSTLIGWADDAPISTPSFDLDCCVFSSSDPSLTVAEVGYVVSWPLGIRKLGYLQNVVDAVTIDNVPVTHYTVWSIIDTFEWGSGYTVKFGIIARVDFDSDEETRTYKDSAYWFKNATTNRCLNC</sequence>
<dbReference type="InterPro" id="IPR017853">
    <property type="entry name" value="GH"/>
</dbReference>
<feature type="signal peptide" evidence="5">
    <location>
        <begin position="1"/>
        <end position="18"/>
    </location>
</feature>
<dbReference type="PANTHER" id="PTHR10353">
    <property type="entry name" value="GLYCOSYL HYDROLASE"/>
    <property type="match status" value="1"/>
</dbReference>
<dbReference type="SUPFAM" id="SSF51445">
    <property type="entry name" value="(Trans)glycosidases"/>
    <property type="match status" value="1"/>
</dbReference>
<keyword evidence="3" id="KW-0326">Glycosidase</keyword>
<dbReference type="PANTHER" id="PTHR10353:SF36">
    <property type="entry name" value="LP05116P"/>
    <property type="match status" value="1"/>
</dbReference>
<dbReference type="Pfam" id="PF00232">
    <property type="entry name" value="Glyco_hydro_1"/>
    <property type="match status" value="2"/>
</dbReference>
<dbReference type="OrthoDB" id="65569at2759"/>